<keyword evidence="1" id="KW-0812">Transmembrane</keyword>
<accession>A0ABS7SCV9</accession>
<keyword evidence="1" id="KW-1133">Transmembrane helix</keyword>
<organism evidence="2 3">
    <name type="scientific">Occultella gossypii</name>
    <dbReference type="NCBI Taxonomy" id="2800820"/>
    <lineage>
        <taxon>Bacteria</taxon>
        <taxon>Bacillati</taxon>
        <taxon>Actinomycetota</taxon>
        <taxon>Actinomycetes</taxon>
        <taxon>Micrococcales</taxon>
        <taxon>Ruaniaceae</taxon>
        <taxon>Occultella</taxon>
    </lineage>
</organism>
<protein>
    <submittedName>
        <fullName evidence="2">Uncharacterized protein</fullName>
    </submittedName>
</protein>
<evidence type="ECO:0000313" key="2">
    <source>
        <dbReference type="EMBL" id="MBZ2198198.1"/>
    </source>
</evidence>
<evidence type="ECO:0000256" key="1">
    <source>
        <dbReference type="SAM" id="Phobius"/>
    </source>
</evidence>
<dbReference type="RefSeq" id="WP_223408746.1">
    <property type="nucleotide sequence ID" value="NZ_JAGSHT010000017.1"/>
</dbReference>
<dbReference type="EMBL" id="JAGSHT010000017">
    <property type="protein sequence ID" value="MBZ2198198.1"/>
    <property type="molecule type" value="Genomic_DNA"/>
</dbReference>
<gene>
    <name evidence="2" type="ORF">KCQ71_18740</name>
</gene>
<name>A0ABS7SCV9_9MICO</name>
<feature type="transmembrane region" description="Helical" evidence="1">
    <location>
        <begin position="104"/>
        <end position="131"/>
    </location>
</feature>
<comment type="caution">
    <text evidence="2">The sequence shown here is derived from an EMBL/GenBank/DDBJ whole genome shotgun (WGS) entry which is preliminary data.</text>
</comment>
<feature type="transmembrane region" description="Helical" evidence="1">
    <location>
        <begin position="151"/>
        <end position="172"/>
    </location>
</feature>
<sequence length="174" mass="17685">MAARWPSVVGALALLANVWGGTDAHVTAMIIILAAMVYVAAAALDSRPSAWVMVAVATVAVTIAMVTALDAIVVLLVMAAGFAVFGMLRGPRIRREVAIQTAGFVAFAAVALGAMMVGAVAAALLAATASLGHSAWDAVHHRRDRVVSRSLAEACMVLDIGLGLALLVTVAVTA</sequence>
<feature type="transmembrane region" description="Helical" evidence="1">
    <location>
        <begin position="51"/>
        <end position="84"/>
    </location>
</feature>
<evidence type="ECO:0000313" key="3">
    <source>
        <dbReference type="Proteomes" id="UP000826651"/>
    </source>
</evidence>
<proteinExistence type="predicted"/>
<keyword evidence="1" id="KW-0472">Membrane</keyword>
<keyword evidence="3" id="KW-1185">Reference proteome</keyword>
<dbReference type="Proteomes" id="UP000826651">
    <property type="component" value="Unassembled WGS sequence"/>
</dbReference>
<reference evidence="2 3" key="1">
    <citation type="submission" date="2021-04" db="EMBL/GenBank/DDBJ databases">
        <title>Ruania sp. nov., isolated from sandy soil of mangrove forest.</title>
        <authorList>
            <person name="Ge X."/>
            <person name="Huang R."/>
            <person name="Liu W."/>
        </authorList>
    </citation>
    <scope>NUCLEOTIDE SEQUENCE [LARGE SCALE GENOMIC DNA]</scope>
    <source>
        <strain evidence="2 3">N2-46</strain>
    </source>
</reference>
<feature type="transmembrane region" description="Helical" evidence="1">
    <location>
        <begin position="24"/>
        <end position="44"/>
    </location>
</feature>